<keyword evidence="3" id="KW-0809">Transit peptide</keyword>
<dbReference type="GO" id="GO:0006412">
    <property type="term" value="P:translation"/>
    <property type="evidence" value="ECO:0007669"/>
    <property type="project" value="UniProtKB-KW"/>
</dbReference>
<dbReference type="InterPro" id="IPR023635">
    <property type="entry name" value="Peptide_deformylase"/>
</dbReference>
<sequence length="236" mass="26469">MARATCLCPSSLSRALLPILYHRTTLSSSVFGQNRFGSAVRRRYSTNQTRFHVAPVQAKAKRGLTSKPEEVASVEDLQFDVPLKIVEYPDPKLRVRNKRIETFDDNLKKLVDEMFKVMYKTDGYGLSAPQVGVNVQLMVFNPAGEEGEGQEIVLVNPKVNKYSKKTRIFNEGCLSFPGIYADVELLVFLVVHLGEDRKRLTICPLGKFSALGCMGGGRKDNLYIFFLGTLGRPFKI</sequence>
<dbReference type="PRINTS" id="PR01576">
    <property type="entry name" value="PDEFORMYLASE"/>
</dbReference>
<comment type="caution">
    <text evidence="4">The sequence shown here is derived from an EMBL/GenBank/DDBJ whole genome shotgun (WGS) entry which is preliminary data.</text>
</comment>
<dbReference type="CDD" id="cd00487">
    <property type="entry name" value="Pep_deformylase"/>
    <property type="match status" value="1"/>
</dbReference>
<comment type="catalytic activity">
    <reaction evidence="3">
        <text>N-terminal N-formyl-L-methionyl-[peptide] + H2O = N-terminal L-methionyl-[peptide] + formate</text>
        <dbReference type="Rhea" id="RHEA:24420"/>
        <dbReference type="Rhea" id="RHEA-COMP:10639"/>
        <dbReference type="Rhea" id="RHEA-COMP:10640"/>
        <dbReference type="ChEBI" id="CHEBI:15377"/>
        <dbReference type="ChEBI" id="CHEBI:15740"/>
        <dbReference type="ChEBI" id="CHEBI:49298"/>
        <dbReference type="ChEBI" id="CHEBI:64731"/>
        <dbReference type="EC" id="3.5.1.88"/>
    </reaction>
</comment>
<organism evidence="4 5">
    <name type="scientific">Rubroshorea leprosula</name>
    <dbReference type="NCBI Taxonomy" id="152421"/>
    <lineage>
        <taxon>Eukaryota</taxon>
        <taxon>Viridiplantae</taxon>
        <taxon>Streptophyta</taxon>
        <taxon>Embryophyta</taxon>
        <taxon>Tracheophyta</taxon>
        <taxon>Spermatophyta</taxon>
        <taxon>Magnoliopsida</taxon>
        <taxon>eudicotyledons</taxon>
        <taxon>Gunneridae</taxon>
        <taxon>Pentapetalae</taxon>
        <taxon>rosids</taxon>
        <taxon>malvids</taxon>
        <taxon>Malvales</taxon>
        <taxon>Dipterocarpaceae</taxon>
        <taxon>Rubroshorea</taxon>
    </lineage>
</organism>
<dbReference type="EC" id="3.5.1.88" evidence="2 3"/>
<comment type="subcellular location">
    <subcellularLocation>
        <location evidence="3">Plastid</location>
        <location evidence="3">Chloroplast</location>
    </subcellularLocation>
</comment>
<name>A0AAV5LL86_9ROSI</name>
<evidence type="ECO:0000256" key="2">
    <source>
        <dbReference type="ARBA" id="ARBA00012175"/>
    </source>
</evidence>
<evidence type="ECO:0000313" key="4">
    <source>
        <dbReference type="EMBL" id="GKV37272.1"/>
    </source>
</evidence>
<comment type="similarity">
    <text evidence="1 3">Belongs to the polypeptide deformylase family.</text>
</comment>
<keyword evidence="5" id="KW-1185">Reference proteome</keyword>
<keyword evidence="3" id="KW-0150">Chloroplast</keyword>
<dbReference type="GO" id="GO:0042586">
    <property type="term" value="F:peptide deformylase activity"/>
    <property type="evidence" value="ECO:0007669"/>
    <property type="project" value="UniProtKB-EC"/>
</dbReference>
<proteinExistence type="inferred from homology"/>
<evidence type="ECO:0000256" key="3">
    <source>
        <dbReference type="RuleBase" id="RU362111"/>
    </source>
</evidence>
<dbReference type="GO" id="GO:0009507">
    <property type="term" value="C:chloroplast"/>
    <property type="evidence" value="ECO:0007669"/>
    <property type="project" value="UniProtKB-SubCell"/>
</dbReference>
<keyword evidence="3" id="KW-0934">Plastid</keyword>
<accession>A0AAV5LL86</accession>
<dbReference type="PANTHER" id="PTHR10458:SF22">
    <property type="entry name" value="PEPTIDE DEFORMYLASE"/>
    <property type="match status" value="1"/>
</dbReference>
<dbReference type="AlphaFoldDB" id="A0AAV5LL86"/>
<gene>
    <name evidence="4" type="ORF">SLEP1_g45321</name>
</gene>
<reference evidence="4 5" key="1">
    <citation type="journal article" date="2021" name="Commun. Biol.">
        <title>The genome of Shorea leprosula (Dipterocarpaceae) highlights the ecological relevance of drought in aseasonal tropical rainforests.</title>
        <authorList>
            <person name="Ng K.K.S."/>
            <person name="Kobayashi M.J."/>
            <person name="Fawcett J.A."/>
            <person name="Hatakeyama M."/>
            <person name="Paape T."/>
            <person name="Ng C.H."/>
            <person name="Ang C.C."/>
            <person name="Tnah L.H."/>
            <person name="Lee C.T."/>
            <person name="Nishiyama T."/>
            <person name="Sese J."/>
            <person name="O'Brien M.J."/>
            <person name="Copetti D."/>
            <person name="Mohd Noor M.I."/>
            <person name="Ong R.C."/>
            <person name="Putra M."/>
            <person name="Sireger I.Z."/>
            <person name="Indrioko S."/>
            <person name="Kosugi Y."/>
            <person name="Izuno A."/>
            <person name="Isagi Y."/>
            <person name="Lee S.L."/>
            <person name="Shimizu K.K."/>
        </authorList>
    </citation>
    <scope>NUCLEOTIDE SEQUENCE [LARGE SCALE GENOMIC DNA]</scope>
    <source>
        <strain evidence="4">214</strain>
    </source>
</reference>
<evidence type="ECO:0000313" key="5">
    <source>
        <dbReference type="Proteomes" id="UP001054252"/>
    </source>
</evidence>
<dbReference type="SUPFAM" id="SSF56420">
    <property type="entry name" value="Peptide deformylase"/>
    <property type="match status" value="1"/>
</dbReference>
<dbReference type="InterPro" id="IPR036821">
    <property type="entry name" value="Peptide_deformylase_sf"/>
</dbReference>
<comment type="function">
    <text evidence="3">Removes the formyl group from the N-terminal Met of newly synthesized proteins.</text>
</comment>
<keyword evidence="3" id="KW-0378">Hydrolase</keyword>
<dbReference type="GO" id="GO:0046872">
    <property type="term" value="F:metal ion binding"/>
    <property type="evidence" value="ECO:0007669"/>
    <property type="project" value="UniProtKB-KW"/>
</dbReference>
<protein>
    <recommendedName>
        <fullName evidence="2 3">Peptide deformylase</fullName>
        <ecNumber evidence="2 3">3.5.1.88</ecNumber>
    </recommendedName>
</protein>
<keyword evidence="3" id="KW-0648">Protein biosynthesis</keyword>
<dbReference type="Proteomes" id="UP001054252">
    <property type="component" value="Unassembled WGS sequence"/>
</dbReference>
<dbReference type="Gene3D" id="3.90.45.10">
    <property type="entry name" value="Peptide deformylase"/>
    <property type="match status" value="1"/>
</dbReference>
<dbReference type="PANTHER" id="PTHR10458">
    <property type="entry name" value="PEPTIDE DEFORMYLASE"/>
    <property type="match status" value="1"/>
</dbReference>
<dbReference type="Pfam" id="PF01327">
    <property type="entry name" value="Pep_deformylase"/>
    <property type="match status" value="1"/>
</dbReference>
<keyword evidence="3" id="KW-0479">Metal-binding</keyword>
<dbReference type="EMBL" id="BPVZ01000121">
    <property type="protein sequence ID" value="GKV37272.1"/>
    <property type="molecule type" value="Genomic_DNA"/>
</dbReference>
<evidence type="ECO:0000256" key="1">
    <source>
        <dbReference type="ARBA" id="ARBA00010759"/>
    </source>
</evidence>